<accession>A0AAV4EVL3</accession>
<proteinExistence type="predicted"/>
<evidence type="ECO:0000313" key="3">
    <source>
        <dbReference type="Proteomes" id="UP000762676"/>
    </source>
</evidence>
<keyword evidence="3" id="KW-1185">Reference proteome</keyword>
<protein>
    <recommendedName>
        <fullName evidence="4">Secreted protein</fullName>
    </recommendedName>
</protein>
<gene>
    <name evidence="2" type="ORF">ElyMa_005524200</name>
</gene>
<keyword evidence="1" id="KW-1133">Transmembrane helix</keyword>
<keyword evidence="1" id="KW-0472">Membrane</keyword>
<keyword evidence="1" id="KW-0812">Transmembrane</keyword>
<dbReference type="AlphaFoldDB" id="A0AAV4EVL3"/>
<evidence type="ECO:0000256" key="1">
    <source>
        <dbReference type="SAM" id="Phobius"/>
    </source>
</evidence>
<dbReference type="EMBL" id="BMAT01011025">
    <property type="protein sequence ID" value="GFR65197.1"/>
    <property type="molecule type" value="Genomic_DNA"/>
</dbReference>
<organism evidence="2 3">
    <name type="scientific">Elysia marginata</name>
    <dbReference type="NCBI Taxonomy" id="1093978"/>
    <lineage>
        <taxon>Eukaryota</taxon>
        <taxon>Metazoa</taxon>
        <taxon>Spiralia</taxon>
        <taxon>Lophotrochozoa</taxon>
        <taxon>Mollusca</taxon>
        <taxon>Gastropoda</taxon>
        <taxon>Heterobranchia</taxon>
        <taxon>Euthyneura</taxon>
        <taxon>Panpulmonata</taxon>
        <taxon>Sacoglossa</taxon>
        <taxon>Placobranchoidea</taxon>
        <taxon>Plakobranchidae</taxon>
        <taxon>Elysia</taxon>
    </lineage>
</organism>
<evidence type="ECO:0000313" key="2">
    <source>
        <dbReference type="EMBL" id="GFR65197.1"/>
    </source>
</evidence>
<dbReference type="Proteomes" id="UP000762676">
    <property type="component" value="Unassembled WGS sequence"/>
</dbReference>
<feature type="transmembrane region" description="Helical" evidence="1">
    <location>
        <begin position="20"/>
        <end position="40"/>
    </location>
</feature>
<name>A0AAV4EVL3_9GAST</name>
<evidence type="ECO:0008006" key="4">
    <source>
        <dbReference type="Google" id="ProtNLM"/>
    </source>
</evidence>
<reference evidence="2 3" key="1">
    <citation type="journal article" date="2021" name="Elife">
        <title>Chloroplast acquisition without the gene transfer in kleptoplastic sea slugs, Plakobranchus ocellatus.</title>
        <authorList>
            <person name="Maeda T."/>
            <person name="Takahashi S."/>
            <person name="Yoshida T."/>
            <person name="Shimamura S."/>
            <person name="Takaki Y."/>
            <person name="Nagai Y."/>
            <person name="Toyoda A."/>
            <person name="Suzuki Y."/>
            <person name="Arimoto A."/>
            <person name="Ishii H."/>
            <person name="Satoh N."/>
            <person name="Nishiyama T."/>
            <person name="Hasebe M."/>
            <person name="Maruyama T."/>
            <person name="Minagawa J."/>
            <person name="Obokata J."/>
            <person name="Shigenobu S."/>
        </authorList>
    </citation>
    <scope>NUCLEOTIDE SEQUENCE [LARGE SCALE GENOMIC DNA]</scope>
</reference>
<sequence>MRFLLSDAISVLGISSRVSVCARCVPAVAWLVYLFLLLVGPGDLPNFPNPPAPLSSAGILLPPQRRLPRVIRRRQGTSSFRGVWTLTGDSVLVLLSTLNKH</sequence>
<comment type="caution">
    <text evidence="2">The sequence shown here is derived from an EMBL/GenBank/DDBJ whole genome shotgun (WGS) entry which is preliminary data.</text>
</comment>